<name>A0A7M7QBW7_NASVI</name>
<dbReference type="AlphaFoldDB" id="A0A7M7QBW7"/>
<evidence type="ECO:0000259" key="2">
    <source>
        <dbReference type="PROSITE" id="PS51457"/>
    </source>
</evidence>
<dbReference type="InterPro" id="IPR018379">
    <property type="entry name" value="BEN_domain"/>
</dbReference>
<dbReference type="Pfam" id="PF10523">
    <property type="entry name" value="BEN"/>
    <property type="match status" value="1"/>
</dbReference>
<dbReference type="RefSeq" id="XP_031784107.1">
    <property type="nucleotide sequence ID" value="XM_031928247.1"/>
</dbReference>
<feature type="region of interest" description="Disordered" evidence="1">
    <location>
        <begin position="1"/>
        <end position="72"/>
    </location>
</feature>
<feature type="compositionally biased region" description="Polar residues" evidence="1">
    <location>
        <begin position="13"/>
        <end position="26"/>
    </location>
</feature>
<evidence type="ECO:0000313" key="3">
    <source>
        <dbReference type="EnsemblMetazoa" id="XP_031784107"/>
    </source>
</evidence>
<evidence type="ECO:0000313" key="4">
    <source>
        <dbReference type="Proteomes" id="UP000002358"/>
    </source>
</evidence>
<dbReference type="GO" id="GO:0003677">
    <property type="term" value="F:DNA binding"/>
    <property type="evidence" value="ECO:0007669"/>
    <property type="project" value="InterPro"/>
</dbReference>
<dbReference type="Proteomes" id="UP000002358">
    <property type="component" value="Unassembled WGS sequence"/>
</dbReference>
<dbReference type="KEGG" id="nvi:116417092"/>
<dbReference type="Gene3D" id="1.10.10.2590">
    <property type="entry name" value="BEN domain"/>
    <property type="match status" value="1"/>
</dbReference>
<feature type="domain" description="BEN" evidence="2">
    <location>
        <begin position="123"/>
        <end position="221"/>
    </location>
</feature>
<feature type="region of interest" description="Disordered" evidence="1">
    <location>
        <begin position="91"/>
        <end position="110"/>
    </location>
</feature>
<accession>A0A7M7QBW7</accession>
<dbReference type="EnsemblMetazoa" id="XM_031928247">
    <property type="protein sequence ID" value="XP_031784107"/>
    <property type="gene ID" value="LOC116417092"/>
</dbReference>
<proteinExistence type="predicted"/>
<dbReference type="InParanoid" id="A0A7M7QBW7"/>
<protein>
    <recommendedName>
        <fullName evidence="2">BEN domain-containing protein</fullName>
    </recommendedName>
</protein>
<dbReference type="PROSITE" id="PS51457">
    <property type="entry name" value="BEN"/>
    <property type="match status" value="1"/>
</dbReference>
<sequence>MSHLLKSAEPNEAASTTDELPTSSCETKMEEHSTKKPLSPEITVIVSRNADSPTDDEAEMEPDHSTQRVTIKNVSSQLGCSISDKKDLLRKKDVPAASQKPSVPQHKEPAEVVADTAPKVDIGHGVQLPAAIIDKLRKKDLRNLLLDLCNALFRKEDFAISSMCGKKGCLSDSAKPELDPTKQKAILSYAAKTLPSETKENIEKTLKTILSNKYKNAAKEIKKRNVII</sequence>
<organism evidence="3 4">
    <name type="scientific">Nasonia vitripennis</name>
    <name type="common">Parasitic wasp</name>
    <dbReference type="NCBI Taxonomy" id="7425"/>
    <lineage>
        <taxon>Eukaryota</taxon>
        <taxon>Metazoa</taxon>
        <taxon>Ecdysozoa</taxon>
        <taxon>Arthropoda</taxon>
        <taxon>Hexapoda</taxon>
        <taxon>Insecta</taxon>
        <taxon>Pterygota</taxon>
        <taxon>Neoptera</taxon>
        <taxon>Endopterygota</taxon>
        <taxon>Hymenoptera</taxon>
        <taxon>Apocrita</taxon>
        <taxon>Proctotrupomorpha</taxon>
        <taxon>Chalcidoidea</taxon>
        <taxon>Pteromalidae</taxon>
        <taxon>Pteromalinae</taxon>
        <taxon>Nasonia</taxon>
    </lineage>
</organism>
<keyword evidence="4" id="KW-1185">Reference proteome</keyword>
<reference evidence="3" key="1">
    <citation type="submission" date="2021-01" db="UniProtKB">
        <authorList>
            <consortium name="EnsemblMetazoa"/>
        </authorList>
    </citation>
    <scope>IDENTIFICATION</scope>
</reference>
<dbReference type="SMR" id="A0A7M7QBW7"/>
<evidence type="ECO:0000256" key="1">
    <source>
        <dbReference type="SAM" id="MobiDB-lite"/>
    </source>
</evidence>
<dbReference type="GeneID" id="116417092"/>